<evidence type="ECO:0000313" key="5">
    <source>
        <dbReference type="Proteomes" id="UP001501594"/>
    </source>
</evidence>
<evidence type="ECO:0008006" key="6">
    <source>
        <dbReference type="Google" id="ProtNLM"/>
    </source>
</evidence>
<evidence type="ECO:0000256" key="1">
    <source>
        <dbReference type="SAM" id="Phobius"/>
    </source>
</evidence>
<comment type="caution">
    <text evidence="4">The sequence shown here is derived from an EMBL/GenBank/DDBJ whole genome shotgun (WGS) entry which is preliminary data.</text>
</comment>
<dbReference type="InterPro" id="IPR015402">
    <property type="entry name" value="DUF1980"/>
</dbReference>
<evidence type="ECO:0000313" key="4">
    <source>
        <dbReference type="EMBL" id="GAA4265910.1"/>
    </source>
</evidence>
<evidence type="ECO:0000259" key="2">
    <source>
        <dbReference type="Pfam" id="PF09323"/>
    </source>
</evidence>
<accession>A0ABP8E141</accession>
<evidence type="ECO:0000259" key="3">
    <source>
        <dbReference type="Pfam" id="PF21537"/>
    </source>
</evidence>
<dbReference type="InterPro" id="IPR048493">
    <property type="entry name" value="DUF1980_N"/>
</dbReference>
<dbReference type="PANTHER" id="PTHR40047:SF1">
    <property type="entry name" value="UPF0703 PROTEIN YCGQ"/>
    <property type="match status" value="1"/>
</dbReference>
<feature type="domain" description="DUF1980" evidence="2">
    <location>
        <begin position="27"/>
        <end position="123"/>
    </location>
</feature>
<keyword evidence="5" id="KW-1185">Reference proteome</keyword>
<dbReference type="InterPro" id="IPR052955">
    <property type="entry name" value="UPF0703_membrane_permease"/>
</dbReference>
<keyword evidence="1" id="KW-1133">Transmembrane helix</keyword>
<dbReference type="InterPro" id="IPR048447">
    <property type="entry name" value="DUF1980_C"/>
</dbReference>
<name>A0ABP8E141_9MICO</name>
<keyword evidence="1" id="KW-0472">Membrane</keyword>
<feature type="transmembrane region" description="Helical" evidence="1">
    <location>
        <begin position="12"/>
        <end position="31"/>
    </location>
</feature>
<gene>
    <name evidence="4" type="ORF">GCM10022256_15220</name>
</gene>
<feature type="transmembrane region" description="Helical" evidence="1">
    <location>
        <begin position="43"/>
        <end position="65"/>
    </location>
</feature>
<dbReference type="PANTHER" id="PTHR40047">
    <property type="entry name" value="UPF0703 PROTEIN YCGQ"/>
    <property type="match status" value="1"/>
</dbReference>
<dbReference type="RefSeq" id="WP_344794681.1">
    <property type="nucleotide sequence ID" value="NZ_BAABAU010000001.1"/>
</dbReference>
<proteinExistence type="predicted"/>
<keyword evidence="1" id="KW-0812">Transmembrane</keyword>
<reference evidence="5" key="1">
    <citation type="journal article" date="2019" name="Int. J. Syst. Evol. Microbiol.">
        <title>The Global Catalogue of Microorganisms (GCM) 10K type strain sequencing project: providing services to taxonomists for standard genome sequencing and annotation.</title>
        <authorList>
            <consortium name="The Broad Institute Genomics Platform"/>
            <consortium name="The Broad Institute Genome Sequencing Center for Infectious Disease"/>
            <person name="Wu L."/>
            <person name="Ma J."/>
        </authorList>
    </citation>
    <scope>NUCLEOTIDE SEQUENCE [LARGE SCALE GENOMIC DNA]</scope>
    <source>
        <strain evidence="5">JCM 17442</strain>
    </source>
</reference>
<dbReference type="Proteomes" id="UP001501594">
    <property type="component" value="Unassembled WGS sequence"/>
</dbReference>
<dbReference type="Pfam" id="PF09323">
    <property type="entry name" value="DUF1980"/>
    <property type="match status" value="1"/>
</dbReference>
<dbReference type="NCBIfam" id="TIGR03943">
    <property type="entry name" value="TIGR03943 family putative permease subunit"/>
    <property type="match status" value="1"/>
</dbReference>
<feature type="transmembrane region" description="Helical" evidence="1">
    <location>
        <begin position="86"/>
        <end position="108"/>
    </location>
</feature>
<dbReference type="Pfam" id="PF21537">
    <property type="entry name" value="DUF1980_C"/>
    <property type="match status" value="1"/>
</dbReference>
<organism evidence="4 5">
    <name type="scientific">Frondihabitans peucedani</name>
    <dbReference type="NCBI Taxonomy" id="598626"/>
    <lineage>
        <taxon>Bacteria</taxon>
        <taxon>Bacillati</taxon>
        <taxon>Actinomycetota</taxon>
        <taxon>Actinomycetes</taxon>
        <taxon>Micrococcales</taxon>
        <taxon>Microbacteriaceae</taxon>
        <taxon>Frondihabitans</taxon>
    </lineage>
</organism>
<dbReference type="EMBL" id="BAABAU010000001">
    <property type="protein sequence ID" value="GAA4265910.1"/>
    <property type="molecule type" value="Genomic_DNA"/>
</dbReference>
<protein>
    <recommendedName>
        <fullName evidence="6">Repeat protein (TIGR03943 family)</fullName>
    </recommendedName>
</protein>
<sequence length="272" mass="27910">MSRDLLARLASRWQGVALTLVIGSGTLWLAATGQLVLYIHPRYVVFTVVMIVVGMLLSLLALALGGGDDAAQDHGHDHGPRPRRRLRGALTAAGAVVTVGLALGLILLPPATLSSSTASTRGLGEGVAVAGPAAGGAGGGAGAGAAGAPAASDAATAKYTVLQWATTLRQTSDLSFYENKRVDVTGFVSPSPTDPADTFIVTRFVITCCAVDAQPVGVTVYAPNWRSSLKPDQWVRITGAFTANPSRTSTASIALVPRSLTPVARPADPYLT</sequence>
<feature type="domain" description="DUF1980" evidence="3">
    <location>
        <begin position="173"/>
        <end position="270"/>
    </location>
</feature>